<dbReference type="VEuPathDB" id="FungiDB:FUN_001856"/>
<evidence type="ECO:0000256" key="1">
    <source>
        <dbReference type="ARBA" id="ARBA00008171"/>
    </source>
</evidence>
<evidence type="ECO:0000259" key="2">
    <source>
        <dbReference type="PROSITE" id="PS50011"/>
    </source>
</evidence>
<dbReference type="InterPro" id="IPR000719">
    <property type="entry name" value="Prot_kinase_dom"/>
</dbReference>
<keyword evidence="3" id="KW-0808">Transferase</keyword>
<name>A0A2N0P5B0_9GLOM</name>
<dbReference type="VEuPathDB" id="FungiDB:RhiirFUN_026085"/>
<dbReference type="PRINTS" id="PR00109">
    <property type="entry name" value="TYRKINASE"/>
</dbReference>
<dbReference type="Pfam" id="PF07714">
    <property type="entry name" value="PK_Tyr_Ser-Thr"/>
    <property type="match status" value="1"/>
</dbReference>
<dbReference type="PROSITE" id="PS50011">
    <property type="entry name" value="PROTEIN_KINASE_DOM"/>
    <property type="match status" value="1"/>
</dbReference>
<gene>
    <name evidence="3" type="ORF">RhiirA5_425850</name>
</gene>
<accession>A0A2N0P5B0</accession>
<organism evidence="3 4">
    <name type="scientific">Rhizophagus irregularis</name>
    <dbReference type="NCBI Taxonomy" id="588596"/>
    <lineage>
        <taxon>Eukaryota</taxon>
        <taxon>Fungi</taxon>
        <taxon>Fungi incertae sedis</taxon>
        <taxon>Mucoromycota</taxon>
        <taxon>Glomeromycotina</taxon>
        <taxon>Glomeromycetes</taxon>
        <taxon>Glomerales</taxon>
        <taxon>Glomeraceae</taxon>
        <taxon>Rhizophagus</taxon>
    </lineage>
</organism>
<dbReference type="SUPFAM" id="SSF56112">
    <property type="entry name" value="Protein kinase-like (PK-like)"/>
    <property type="match status" value="1"/>
</dbReference>
<dbReference type="GO" id="GO:0005524">
    <property type="term" value="F:ATP binding"/>
    <property type="evidence" value="ECO:0007669"/>
    <property type="project" value="InterPro"/>
</dbReference>
<dbReference type="InterPro" id="IPR051681">
    <property type="entry name" value="Ser/Thr_Kinases-Pseudokinases"/>
</dbReference>
<evidence type="ECO:0000313" key="3">
    <source>
        <dbReference type="EMBL" id="PKC02006.1"/>
    </source>
</evidence>
<proteinExistence type="inferred from homology"/>
<keyword evidence="3" id="KW-0418">Kinase</keyword>
<dbReference type="AlphaFoldDB" id="A0A2N0P5B0"/>
<dbReference type="SUPFAM" id="SSF52540">
    <property type="entry name" value="P-loop containing nucleoside triphosphate hydrolases"/>
    <property type="match status" value="1"/>
</dbReference>
<dbReference type="VEuPathDB" id="FungiDB:RhiirA1_538891"/>
<feature type="domain" description="Protein kinase" evidence="2">
    <location>
        <begin position="25"/>
        <end position="287"/>
    </location>
</feature>
<dbReference type="InterPro" id="IPR011009">
    <property type="entry name" value="Kinase-like_dom_sf"/>
</dbReference>
<dbReference type="InterPro" id="IPR027417">
    <property type="entry name" value="P-loop_NTPase"/>
</dbReference>
<dbReference type="InterPro" id="IPR001245">
    <property type="entry name" value="Ser-Thr/Tyr_kinase_cat_dom"/>
</dbReference>
<dbReference type="Proteomes" id="UP000232722">
    <property type="component" value="Unassembled WGS sequence"/>
</dbReference>
<comment type="caution">
    <text evidence="3">The sequence shown here is derived from an EMBL/GenBank/DDBJ whole genome shotgun (WGS) entry which is preliminary data.</text>
</comment>
<dbReference type="Gene3D" id="3.40.50.300">
    <property type="entry name" value="P-loop containing nucleotide triphosphate hydrolases"/>
    <property type="match status" value="1"/>
</dbReference>
<evidence type="ECO:0000313" key="4">
    <source>
        <dbReference type="Proteomes" id="UP000232722"/>
    </source>
</evidence>
<comment type="similarity">
    <text evidence="1">Belongs to the protein kinase superfamily. TKL Ser/Thr protein kinase family. ROCO subfamily.</text>
</comment>
<dbReference type="Gene3D" id="1.10.510.10">
    <property type="entry name" value="Transferase(Phosphotransferase) domain 1"/>
    <property type="match status" value="1"/>
</dbReference>
<dbReference type="GO" id="GO:0004674">
    <property type="term" value="F:protein serine/threonine kinase activity"/>
    <property type="evidence" value="ECO:0007669"/>
    <property type="project" value="TreeGrafter"/>
</dbReference>
<dbReference type="EMBL" id="LLXJ01001473">
    <property type="protein sequence ID" value="PKC02006.1"/>
    <property type="molecule type" value="Genomic_DNA"/>
</dbReference>
<sequence length="555" mass="63552">MKLIKEWIEEKITNGSIPYFEYDEFSKITELDSGKFGQVFKANTANMKLIALKIIINKSSKEEINEADDEFTNELNLLHEVGSHPNINRFLGITNDSKDYILVLEFANDGNLMDYLKKKFASLEWNDKIKMALDITSGLKFLHSKEIIHRDLHSKNILVNNGKLLIADFGLSKKLADVRTGSVANKMGIIGYVDPLCFNDDNKYYKKDKKSDIYSLGVLLWEISSGRSPFSNYPKVMLTFRIRFGNLREKPIKNTPPGYRQLYEKCWNGEPKSRPDIVEIYRNLSQLSTDDFSCLLPPQPDETNPSVDDNYDLNISSNLIRKIKNLLIISHTLIKLNELDKNGNPKSSFDRSNSKTFLIIPSDSQNLNSSNEKKTKGNPRNLLIIGHAGSGKSTLSNVLIDDIGMALYNKEVMYEKMSEINYLIPEGISQILFVIAGKFTAEEESKFNLLEDSIFGNDIAEYITIVRTKFSNFKNERECKKDKDDLYNENETVAKLCKNIVHIDNPPININVKDKDDEATITLSRKRRDRLRTILLDHLNKVFQEKGVNYVIKLL</sequence>
<reference evidence="3 4" key="1">
    <citation type="submission" date="2016-04" db="EMBL/GenBank/DDBJ databases">
        <title>Genome analyses suggest a sexual origin of heterokaryosis in a supposedly ancient asexual fungus.</title>
        <authorList>
            <person name="Ropars J."/>
            <person name="Sedzielewska K."/>
            <person name="Noel J."/>
            <person name="Charron P."/>
            <person name="Farinelli L."/>
            <person name="Marton T."/>
            <person name="Kruger M."/>
            <person name="Pelin A."/>
            <person name="Brachmann A."/>
            <person name="Corradi N."/>
        </authorList>
    </citation>
    <scope>NUCLEOTIDE SEQUENCE [LARGE SCALE GENOMIC DNA]</scope>
    <source>
        <strain evidence="3 4">A5</strain>
    </source>
</reference>
<protein>
    <submittedName>
        <fullName evidence="3">Kinase-like protein</fullName>
    </submittedName>
</protein>
<dbReference type="PANTHER" id="PTHR44329">
    <property type="entry name" value="SERINE/THREONINE-PROTEIN KINASE TNNI3K-RELATED"/>
    <property type="match status" value="1"/>
</dbReference>
<reference evidence="3 4" key="2">
    <citation type="submission" date="2017-09" db="EMBL/GenBank/DDBJ databases">
        <title>Extensive intraspecific genome diversity in a model arbuscular mycorrhizal fungus.</title>
        <authorList>
            <person name="Chen E.C."/>
            <person name="Morin E."/>
            <person name="Beaudet D."/>
            <person name="Noel J."/>
            <person name="Ndikumana S."/>
            <person name="Charron P."/>
            <person name="St-Onge C."/>
            <person name="Giorgi J."/>
            <person name="Grigoriev I.V."/>
            <person name="Roux C."/>
            <person name="Martin F.M."/>
            <person name="Corradi N."/>
        </authorList>
    </citation>
    <scope>NUCLEOTIDE SEQUENCE [LARGE SCALE GENOMIC DNA]</scope>
    <source>
        <strain evidence="3 4">A5</strain>
    </source>
</reference>